<evidence type="ECO:0000313" key="2">
    <source>
        <dbReference type="Proteomes" id="UP001055072"/>
    </source>
</evidence>
<sequence length="491" mass="56137">MAPIPVPPPPEAPSPHAPSFMSSRLSRRTSATASLPLSEEEPAPEPSVLPPQSPPPTVPEDLEDVQTIAQSLHHSVLDATSRHSQDMLETLRLEREEMHRQLDEERAERERRNAELAAIRDQREADLMERVRLLEERLATTEAAHEQTKADLEQERQLRITEETERRESERAEDRQRADDAMLQLSELTNVATETRDELARKREVSDERWSQKEVWKEQKDRDMVEMKDMLSNMQRMFEESERRREEEKAVEAAKPSIESIVEDLRRENGELRELFKELTENLRQDHRQNIESILDAVRSTAQEQVPFNISGYLDEFSRTLAKEVRQLLTEVNELVENKTRLQFEIATLLEFKARYEPGGFFWKQGSQMPSAPPAPAAPAEAPPAEHQPPPEPAQAPPAWRTMRPRRGRRAREQAAAAAAPAPPPAAQHMAPPPMMQMDPSRSWPLPWQPSQSYIPSPSSQVVEPLPAPPPQDTRPMGLFGPRTPHESYLE</sequence>
<name>A0ACB8U255_9APHY</name>
<accession>A0ACB8U255</accession>
<protein>
    <submittedName>
        <fullName evidence="1">Uncharacterized protein</fullName>
    </submittedName>
</protein>
<dbReference type="Proteomes" id="UP001055072">
    <property type="component" value="Unassembled WGS sequence"/>
</dbReference>
<proteinExistence type="predicted"/>
<dbReference type="EMBL" id="MU274914">
    <property type="protein sequence ID" value="KAI0088291.1"/>
    <property type="molecule type" value="Genomic_DNA"/>
</dbReference>
<comment type="caution">
    <text evidence="1">The sequence shown here is derived from an EMBL/GenBank/DDBJ whole genome shotgun (WGS) entry which is preliminary data.</text>
</comment>
<keyword evidence="2" id="KW-1185">Reference proteome</keyword>
<gene>
    <name evidence="1" type="ORF">BDY19DRAFT_190179</name>
</gene>
<organism evidence="1 2">
    <name type="scientific">Irpex rosettiformis</name>
    <dbReference type="NCBI Taxonomy" id="378272"/>
    <lineage>
        <taxon>Eukaryota</taxon>
        <taxon>Fungi</taxon>
        <taxon>Dikarya</taxon>
        <taxon>Basidiomycota</taxon>
        <taxon>Agaricomycotina</taxon>
        <taxon>Agaricomycetes</taxon>
        <taxon>Polyporales</taxon>
        <taxon>Irpicaceae</taxon>
        <taxon>Irpex</taxon>
    </lineage>
</organism>
<reference evidence="1" key="1">
    <citation type="journal article" date="2021" name="Environ. Microbiol.">
        <title>Gene family expansions and transcriptome signatures uncover fungal adaptations to wood decay.</title>
        <authorList>
            <person name="Hage H."/>
            <person name="Miyauchi S."/>
            <person name="Viragh M."/>
            <person name="Drula E."/>
            <person name="Min B."/>
            <person name="Chaduli D."/>
            <person name="Navarro D."/>
            <person name="Favel A."/>
            <person name="Norest M."/>
            <person name="Lesage-Meessen L."/>
            <person name="Balint B."/>
            <person name="Merenyi Z."/>
            <person name="de Eugenio L."/>
            <person name="Morin E."/>
            <person name="Martinez A.T."/>
            <person name="Baldrian P."/>
            <person name="Stursova M."/>
            <person name="Martinez M.J."/>
            <person name="Novotny C."/>
            <person name="Magnuson J.K."/>
            <person name="Spatafora J.W."/>
            <person name="Maurice S."/>
            <person name="Pangilinan J."/>
            <person name="Andreopoulos W."/>
            <person name="LaButti K."/>
            <person name="Hundley H."/>
            <person name="Na H."/>
            <person name="Kuo A."/>
            <person name="Barry K."/>
            <person name="Lipzen A."/>
            <person name="Henrissat B."/>
            <person name="Riley R."/>
            <person name="Ahrendt S."/>
            <person name="Nagy L.G."/>
            <person name="Grigoriev I.V."/>
            <person name="Martin F."/>
            <person name="Rosso M.N."/>
        </authorList>
    </citation>
    <scope>NUCLEOTIDE SEQUENCE</scope>
    <source>
        <strain evidence="1">CBS 384.51</strain>
    </source>
</reference>
<evidence type="ECO:0000313" key="1">
    <source>
        <dbReference type="EMBL" id="KAI0088291.1"/>
    </source>
</evidence>